<evidence type="ECO:0000313" key="2">
    <source>
        <dbReference type="EMBL" id="QHZ54015.1"/>
    </source>
</evidence>
<dbReference type="Proteomes" id="UP000464330">
    <property type="component" value="Plasmid unnamed1"/>
</dbReference>
<accession>A0A6C0QZ38</accession>
<proteinExistence type="predicted"/>
<name>A0A6C0QZ38_9BACL</name>
<sequence>MLNEYKPVVQPMVRPTQSQYVQSANAPTVQVQQPKLLRQASVQQPQTYSYTPDYAQSVKQVQPISLPKPQTRTYGVNSNVGLSGVNTGAGLPDWVNVDWNPDAIRLPTLDEVQGQWGLMNPEKYGNTLADMEYQRKIDALDSQWDQFYKDHRRGLQGNTVETFKQALARQQDLATRGINAGIASDLQNQDRMDSMAKTQKLLQDYQKTSQDIATKKGIAGIERNENALKMQREELQKQIDLAFKMGNYEQAKEFQKLDAMLKQAELINNARKWIHEQNYQKGRDSVKDSQWQKEHQLSKDKVAWEKSKK</sequence>
<reference evidence="2 3" key="1">
    <citation type="journal article" date="2020" name="Int. J. Med. Microbiol.">
        <title>Discovery of Paenibacillus larvae ERIC V: Phenotypic and genomic comparison to genotypes ERIC I-IV reveal different inventories of virulence factors which correlate with epidemiological prevalences of American Foulbrood.</title>
        <authorList>
            <person name="Beims H."/>
            <person name="Bunk B."/>
            <person name="Erler S."/>
            <person name="Mohr K.I."/>
            <person name="Sproer C."/>
            <person name="Pradella S."/>
            <person name="Gunther G."/>
            <person name="Rohde M."/>
            <person name="von der Ohe W."/>
            <person name="Steinert M."/>
        </authorList>
    </citation>
    <scope>NUCLEOTIDE SEQUENCE [LARGE SCALE GENOMIC DNA]</scope>
    <source>
        <strain evidence="2">Eric_V</strain>
        <plasmid evidence="2">unnamed1</plasmid>
    </source>
</reference>
<protein>
    <submittedName>
        <fullName evidence="2">Uncharacterized protein</fullName>
    </submittedName>
</protein>
<keyword evidence="2" id="KW-0614">Plasmid</keyword>
<dbReference type="RefSeq" id="WP_172423959.1">
    <property type="nucleotide sequence ID" value="NZ_CP019718.1"/>
</dbReference>
<dbReference type="EMBL" id="CP019718">
    <property type="protein sequence ID" value="QHZ54015.1"/>
    <property type="molecule type" value="Genomic_DNA"/>
</dbReference>
<evidence type="ECO:0000313" key="3">
    <source>
        <dbReference type="Proteomes" id="UP000464330"/>
    </source>
</evidence>
<geneLocation type="plasmid" evidence="2 3">
    <name>unnamed1</name>
</geneLocation>
<evidence type="ECO:0000256" key="1">
    <source>
        <dbReference type="SAM" id="MobiDB-lite"/>
    </source>
</evidence>
<gene>
    <name evidence="2" type="ORF">ERICV_05031</name>
</gene>
<dbReference type="AlphaFoldDB" id="A0A6C0QZ38"/>
<organism evidence="2 3">
    <name type="scientific">Paenibacillus larvae subsp. larvae</name>
    <dbReference type="NCBI Taxonomy" id="147375"/>
    <lineage>
        <taxon>Bacteria</taxon>
        <taxon>Bacillati</taxon>
        <taxon>Bacillota</taxon>
        <taxon>Bacilli</taxon>
        <taxon>Bacillales</taxon>
        <taxon>Paenibacillaceae</taxon>
        <taxon>Paenibacillus</taxon>
    </lineage>
</organism>
<feature type="region of interest" description="Disordered" evidence="1">
    <location>
        <begin position="281"/>
        <end position="309"/>
    </location>
</feature>